<feature type="compositionally biased region" description="Pro residues" evidence="1">
    <location>
        <begin position="324"/>
        <end position="334"/>
    </location>
</feature>
<dbReference type="AlphaFoldDB" id="A0A9P6ER57"/>
<name>A0A9P6ER57_9AGAR</name>
<dbReference type="EMBL" id="MU157827">
    <property type="protein sequence ID" value="KAF9533721.1"/>
    <property type="molecule type" value="Genomic_DNA"/>
</dbReference>
<dbReference type="Proteomes" id="UP000807306">
    <property type="component" value="Unassembled WGS sequence"/>
</dbReference>
<evidence type="ECO:0000256" key="1">
    <source>
        <dbReference type="SAM" id="MobiDB-lite"/>
    </source>
</evidence>
<proteinExistence type="predicted"/>
<evidence type="ECO:0000313" key="2">
    <source>
        <dbReference type="EMBL" id="KAF9533721.1"/>
    </source>
</evidence>
<feature type="region of interest" description="Disordered" evidence="1">
    <location>
        <begin position="121"/>
        <end position="224"/>
    </location>
</feature>
<sequence length="726" mass="78230">MATLDGLVAALELFDALPSLPNTKIVASYIVHFVGAPADSSRKPNWNDNIMMDDLGWESLPNELKKRNIRYNVLSLQPIQGRLSEFYSAMNGNGDPSTPWFEIRPQYSLYAASIVALEIKGQPGKRSSEQEITVDRTPDNKRPRLQGNADSPKPTPKNTVSQHSSQSSLSQPKIQPPSQSAPKPPIPAQAPAATHPQPPKLTPQLTPASAPVAQPPTSVQAPPLASRIPPNFSPADAYQRFGQVEASITALEAQLANARLTQQQDQIEHLGKELNNRKELHNKMKMAFDAHFKMIRSQPPAVPNVLQNQQPPPSNPLTSNIPTAQPPTATPPAPTTQDLMPTAHARSLSAASSIPSTTPTLTPAMPNITGNPQSISVQMQKMIEQNQRSQQTTPNLTMGGVPPHMQMPGGQVGMDPTFTGPSATPGTGNMPGTSRVPATTPQPEWNGALKWSGTAATGKKEMQCAVTVNSIMHPKKAYEDTWPPIMTLIPAPEQFPINDMHDFIKKHQPSVALFKPAINEADAQNYKSLMHLLITKKIYATSSWPNPSGMITRNIIFFPHTHHSILAGAVFPVTGLPPLPTLVNPSLPTSLPPNLPPALASLPLTTLQALQKMPPEQRQQVLARIMQQNMAQQQQAAAAAQLQNQNDGGLSAIPLQPQLPPGINNLTTALNIMGPTQGAPPVNHGGMPNNLQNRMPGNPGNVPGNFSYEMIQSFMQRSAGEGGPKS</sequence>
<comment type="caution">
    <text evidence="2">The sequence shown here is derived from an EMBL/GenBank/DDBJ whole genome shotgun (WGS) entry which is preliminary data.</text>
</comment>
<organism evidence="2 3">
    <name type="scientific">Crepidotus variabilis</name>
    <dbReference type="NCBI Taxonomy" id="179855"/>
    <lineage>
        <taxon>Eukaryota</taxon>
        <taxon>Fungi</taxon>
        <taxon>Dikarya</taxon>
        <taxon>Basidiomycota</taxon>
        <taxon>Agaricomycotina</taxon>
        <taxon>Agaricomycetes</taxon>
        <taxon>Agaricomycetidae</taxon>
        <taxon>Agaricales</taxon>
        <taxon>Agaricineae</taxon>
        <taxon>Crepidotaceae</taxon>
        <taxon>Crepidotus</taxon>
    </lineage>
</organism>
<protein>
    <submittedName>
        <fullName evidence="2">Uncharacterized protein</fullName>
    </submittedName>
</protein>
<keyword evidence="3" id="KW-1185">Reference proteome</keyword>
<evidence type="ECO:0000313" key="3">
    <source>
        <dbReference type="Proteomes" id="UP000807306"/>
    </source>
</evidence>
<feature type="compositionally biased region" description="Low complexity" evidence="1">
    <location>
        <begin position="161"/>
        <end position="181"/>
    </location>
</feature>
<reference evidence="2" key="1">
    <citation type="submission" date="2020-11" db="EMBL/GenBank/DDBJ databases">
        <authorList>
            <consortium name="DOE Joint Genome Institute"/>
            <person name="Ahrendt S."/>
            <person name="Riley R."/>
            <person name="Andreopoulos W."/>
            <person name="Labutti K."/>
            <person name="Pangilinan J."/>
            <person name="Ruiz-Duenas F.J."/>
            <person name="Barrasa J.M."/>
            <person name="Sanchez-Garcia M."/>
            <person name="Camarero S."/>
            <person name="Miyauchi S."/>
            <person name="Serrano A."/>
            <person name="Linde D."/>
            <person name="Babiker R."/>
            <person name="Drula E."/>
            <person name="Ayuso-Fernandez I."/>
            <person name="Pacheco R."/>
            <person name="Padilla G."/>
            <person name="Ferreira P."/>
            <person name="Barriuso J."/>
            <person name="Kellner H."/>
            <person name="Castanera R."/>
            <person name="Alfaro M."/>
            <person name="Ramirez L."/>
            <person name="Pisabarro A.G."/>
            <person name="Kuo A."/>
            <person name="Tritt A."/>
            <person name="Lipzen A."/>
            <person name="He G."/>
            <person name="Yan M."/>
            <person name="Ng V."/>
            <person name="Cullen D."/>
            <person name="Martin F."/>
            <person name="Rosso M.-N."/>
            <person name="Henrissat B."/>
            <person name="Hibbett D."/>
            <person name="Martinez A.T."/>
            <person name="Grigoriev I.V."/>
        </authorList>
    </citation>
    <scope>NUCLEOTIDE SEQUENCE</scope>
    <source>
        <strain evidence="2">CBS 506.95</strain>
    </source>
</reference>
<dbReference type="OrthoDB" id="7690434at2759"/>
<feature type="compositionally biased region" description="Basic and acidic residues" evidence="1">
    <location>
        <begin position="126"/>
        <end position="142"/>
    </location>
</feature>
<gene>
    <name evidence="2" type="ORF">CPB83DRAFT_844432</name>
</gene>
<feature type="compositionally biased region" description="Low complexity" evidence="1">
    <location>
        <begin position="347"/>
        <end position="364"/>
    </location>
</feature>
<feature type="region of interest" description="Disordered" evidence="1">
    <location>
        <begin position="302"/>
        <end position="372"/>
    </location>
</feature>
<accession>A0A9P6ER57</accession>